<dbReference type="Gene3D" id="1.25.40.10">
    <property type="entry name" value="Tetratricopeptide repeat domain"/>
    <property type="match status" value="1"/>
</dbReference>
<sequence>MIRKVFKVSVGFVFVALLFVAGSLYVSEIYMERQRQASVAGNVSGAIGASSAAARYNPFSLEPLEAQSSTFYSQGRNVNAVEAIEQGLAREPNDYVSWLSLGNIETVRGDYEAAEAAYREAQRLNPLGASSTGGLAQSLLRQGDLQGARVEYEKLAESRDISTMGLYDLGRVQVRTGDPRLGYRSIMRAIRRAEAELEGLSGASRENQERTIESMELAAADALVVQRRYNEAYALVEQNASSQAPALLQLIGTDPEGYRSSVIDSDVY</sequence>
<name>A0A023X6K0_RUBRA</name>
<keyword evidence="1" id="KW-0802">TPR repeat</keyword>
<dbReference type="EMBL" id="CP007514">
    <property type="protein sequence ID" value="AHY47625.1"/>
    <property type="molecule type" value="Genomic_DNA"/>
</dbReference>
<organism evidence="2 4">
    <name type="scientific">Rubrobacter radiotolerans</name>
    <name type="common">Arthrobacter radiotolerans</name>
    <dbReference type="NCBI Taxonomy" id="42256"/>
    <lineage>
        <taxon>Bacteria</taxon>
        <taxon>Bacillati</taxon>
        <taxon>Actinomycetota</taxon>
        <taxon>Rubrobacteria</taxon>
        <taxon>Rubrobacterales</taxon>
        <taxon>Rubrobacteraceae</taxon>
        <taxon>Rubrobacter</taxon>
    </lineage>
</organism>
<dbReference type="KEGG" id="rrd:RradSPS_2342"/>
<dbReference type="InterPro" id="IPR019734">
    <property type="entry name" value="TPR_rpt"/>
</dbReference>
<dbReference type="EMBL" id="JAWXXX010000001">
    <property type="protein sequence ID" value="MDX5895030.1"/>
    <property type="molecule type" value="Genomic_DNA"/>
</dbReference>
<dbReference type="Proteomes" id="UP000025229">
    <property type="component" value="Chromosome"/>
</dbReference>
<dbReference type="eggNOG" id="COG0457">
    <property type="taxonomic scope" value="Bacteria"/>
</dbReference>
<protein>
    <submittedName>
        <fullName evidence="2 3">Tetratricopeptide repeat</fullName>
    </submittedName>
</protein>
<dbReference type="Proteomes" id="UP001281130">
    <property type="component" value="Unassembled WGS sequence"/>
</dbReference>
<dbReference type="OrthoDB" id="5242122at2"/>
<feature type="repeat" description="TPR" evidence="1">
    <location>
        <begin position="95"/>
        <end position="128"/>
    </location>
</feature>
<dbReference type="SMART" id="SM00028">
    <property type="entry name" value="TPR"/>
    <property type="match status" value="2"/>
</dbReference>
<keyword evidence="4" id="KW-1185">Reference proteome</keyword>
<dbReference type="Pfam" id="PF13432">
    <property type="entry name" value="TPR_16"/>
    <property type="match status" value="1"/>
</dbReference>
<reference evidence="3" key="2">
    <citation type="submission" date="2023-11" db="EMBL/GenBank/DDBJ databases">
        <title>MicrobeMod: A computational toolkit for identifying prokaryotic methylation and restriction-modification with nanopore sequencing.</title>
        <authorList>
            <person name="Crits-Christoph A."/>
            <person name="Kang S.C."/>
            <person name="Lee H."/>
            <person name="Ostrov N."/>
        </authorList>
    </citation>
    <scope>NUCLEOTIDE SEQUENCE</scope>
    <source>
        <strain evidence="3">ATCC 51242</strain>
    </source>
</reference>
<dbReference type="SUPFAM" id="SSF48452">
    <property type="entry name" value="TPR-like"/>
    <property type="match status" value="1"/>
</dbReference>
<evidence type="ECO:0000313" key="4">
    <source>
        <dbReference type="Proteomes" id="UP000025229"/>
    </source>
</evidence>
<dbReference type="STRING" id="42256.RradSPS_2342"/>
<dbReference type="InterPro" id="IPR011990">
    <property type="entry name" value="TPR-like_helical_dom_sf"/>
</dbReference>
<dbReference type="HOGENOM" id="CLU_1037800_0_0_11"/>
<gene>
    <name evidence="2" type="ORF">RradSPS_2342</name>
    <name evidence="3" type="ORF">SIL72_13470</name>
</gene>
<evidence type="ECO:0000313" key="2">
    <source>
        <dbReference type="EMBL" id="AHY47625.1"/>
    </source>
</evidence>
<proteinExistence type="predicted"/>
<evidence type="ECO:0000313" key="3">
    <source>
        <dbReference type="EMBL" id="MDX5895030.1"/>
    </source>
</evidence>
<reference evidence="2 4" key="1">
    <citation type="submission" date="2014-03" db="EMBL/GenBank/DDBJ databases">
        <title>Complete genome sequence of the Radio-Resistant Rubrobacter radiotolerans RSPS-4.</title>
        <authorList>
            <person name="Egas C.C."/>
            <person name="Barroso C.C."/>
            <person name="Froufe H.J.C."/>
            <person name="Pacheco J.J."/>
            <person name="Albuquerque L.L."/>
            <person name="da Costa M.M.S."/>
        </authorList>
    </citation>
    <scope>NUCLEOTIDE SEQUENCE [LARGE SCALE GENOMIC DNA]</scope>
    <source>
        <strain evidence="2 4">RSPS-4</strain>
    </source>
</reference>
<evidence type="ECO:0000256" key="1">
    <source>
        <dbReference type="PROSITE-ProRule" id="PRU00339"/>
    </source>
</evidence>
<dbReference type="AlphaFoldDB" id="A0A023X6K0"/>
<dbReference type="PROSITE" id="PS50005">
    <property type="entry name" value="TPR"/>
    <property type="match status" value="1"/>
</dbReference>
<dbReference type="RefSeq" id="WP_038682889.1">
    <property type="nucleotide sequence ID" value="NZ_CP007514.1"/>
</dbReference>
<accession>A0A023X6K0</accession>